<reference evidence="5" key="1">
    <citation type="submission" date="2019-08" db="EMBL/GenBank/DDBJ databases">
        <authorList>
            <person name="Kucharzyk K."/>
            <person name="Murdoch R.W."/>
            <person name="Higgins S."/>
            <person name="Loffler F."/>
        </authorList>
    </citation>
    <scope>NUCLEOTIDE SEQUENCE</scope>
</reference>
<evidence type="ECO:0000256" key="4">
    <source>
        <dbReference type="ARBA" id="ARBA00022691"/>
    </source>
</evidence>
<dbReference type="SUPFAM" id="SSF53335">
    <property type="entry name" value="S-adenosyl-L-methionine-dependent methyltransferases"/>
    <property type="match status" value="1"/>
</dbReference>
<dbReference type="NCBIfam" id="TIGR00006">
    <property type="entry name" value="16S rRNA (cytosine(1402)-N(4))-methyltransferase RsmH"/>
    <property type="match status" value="1"/>
</dbReference>
<organism evidence="5">
    <name type="scientific">bioreactor metagenome</name>
    <dbReference type="NCBI Taxonomy" id="1076179"/>
    <lineage>
        <taxon>unclassified sequences</taxon>
        <taxon>metagenomes</taxon>
        <taxon>ecological metagenomes</taxon>
    </lineage>
</organism>
<dbReference type="PANTHER" id="PTHR11265">
    <property type="entry name" value="S-ADENOSYL-METHYLTRANSFERASE MRAW"/>
    <property type="match status" value="1"/>
</dbReference>
<keyword evidence="2 5" id="KW-0489">Methyltransferase</keyword>
<dbReference type="Gene3D" id="3.40.50.150">
    <property type="entry name" value="Vaccinia Virus protein VP39"/>
    <property type="match status" value="1"/>
</dbReference>
<accession>A0A644VSQ8</accession>
<dbReference type="Gene3D" id="1.10.150.170">
    <property type="entry name" value="Putative methyltransferase TM0872, insert domain"/>
    <property type="match status" value="1"/>
</dbReference>
<proteinExistence type="inferred from homology"/>
<evidence type="ECO:0000256" key="1">
    <source>
        <dbReference type="ARBA" id="ARBA00010396"/>
    </source>
</evidence>
<dbReference type="PANTHER" id="PTHR11265:SF0">
    <property type="entry name" value="12S RRNA N4-METHYLCYTIDINE METHYLTRANSFERASE"/>
    <property type="match status" value="1"/>
</dbReference>
<evidence type="ECO:0000256" key="3">
    <source>
        <dbReference type="ARBA" id="ARBA00022679"/>
    </source>
</evidence>
<comment type="caution">
    <text evidence="5">The sequence shown here is derived from an EMBL/GenBank/DDBJ whole genome shotgun (WGS) entry which is preliminary data.</text>
</comment>
<dbReference type="EMBL" id="VSSQ01000395">
    <property type="protein sequence ID" value="MPL93542.1"/>
    <property type="molecule type" value="Genomic_DNA"/>
</dbReference>
<evidence type="ECO:0000256" key="2">
    <source>
        <dbReference type="ARBA" id="ARBA00022603"/>
    </source>
</evidence>
<protein>
    <submittedName>
        <fullName evidence="5">Ribosomal RNA small subunit methyltransferase H</fullName>
        <ecNumber evidence="5">2.1.1.199</ecNumber>
    </submittedName>
</protein>
<dbReference type="InterPro" id="IPR002903">
    <property type="entry name" value="RsmH"/>
</dbReference>
<dbReference type="InterPro" id="IPR023397">
    <property type="entry name" value="SAM-dep_MeTrfase_MraW_recog"/>
</dbReference>
<dbReference type="EC" id="2.1.1.199" evidence="5"/>
<evidence type="ECO:0000313" key="5">
    <source>
        <dbReference type="EMBL" id="MPL93542.1"/>
    </source>
</evidence>
<dbReference type="CDD" id="cd02440">
    <property type="entry name" value="AdoMet_MTases"/>
    <property type="match status" value="1"/>
</dbReference>
<dbReference type="AlphaFoldDB" id="A0A644VSQ8"/>
<dbReference type="SUPFAM" id="SSF81799">
    <property type="entry name" value="Putative methyltransferase TM0872, insert domain"/>
    <property type="match status" value="1"/>
</dbReference>
<dbReference type="PIRSF" id="PIRSF004486">
    <property type="entry name" value="MraW"/>
    <property type="match status" value="1"/>
</dbReference>
<dbReference type="Pfam" id="PF01795">
    <property type="entry name" value="Methyltransf_5"/>
    <property type="match status" value="1"/>
</dbReference>
<name>A0A644VSQ8_9ZZZZ</name>
<sequence>MTEHIPVLIAEILAFLQTRPKVGKVLDCTLGLGGYSEAVLETFPEVQVWGLDQDDEAIRIASDRLEPFGNRFHPIHGNFAEAAELAGNAGPFDAILFDLGVSNLQISEGYRGFSFQSDGPLDMRMNRHFSLTAEYLVNNWTEKELSDIFWKYGEERYSRQIARGILRHRENRGKIETTGELVSVIRETLPAPVQRKMGGHPARKVFQALRIAVNDELAVLEQGLSGAFELVRPGASVAVVSYHSLEDRIVKHFFREKQKENLGTIETKRPLIPSDEEIERNYKARSAKLRLFVTNEPGKETKPKW</sequence>
<dbReference type="InterPro" id="IPR029063">
    <property type="entry name" value="SAM-dependent_MTases_sf"/>
</dbReference>
<dbReference type="GO" id="GO:0070475">
    <property type="term" value="P:rRNA base methylation"/>
    <property type="evidence" value="ECO:0007669"/>
    <property type="project" value="TreeGrafter"/>
</dbReference>
<dbReference type="HAMAP" id="MF_01007">
    <property type="entry name" value="16SrRNA_methyltr_H"/>
    <property type="match status" value="1"/>
</dbReference>
<keyword evidence="4" id="KW-0949">S-adenosyl-L-methionine</keyword>
<dbReference type="GO" id="GO:0005737">
    <property type="term" value="C:cytoplasm"/>
    <property type="evidence" value="ECO:0007669"/>
    <property type="project" value="TreeGrafter"/>
</dbReference>
<dbReference type="GO" id="GO:0071424">
    <property type="term" value="F:rRNA (cytosine-N4-)-methyltransferase activity"/>
    <property type="evidence" value="ECO:0007669"/>
    <property type="project" value="TreeGrafter"/>
</dbReference>
<comment type="similarity">
    <text evidence="1">Belongs to the methyltransferase superfamily. RsmH family.</text>
</comment>
<gene>
    <name evidence="5" type="primary">rsmH_15</name>
    <name evidence="5" type="ORF">SDC9_39674</name>
</gene>
<keyword evidence="3 5" id="KW-0808">Transferase</keyword>